<dbReference type="RefSeq" id="WP_271011961.1">
    <property type="nucleotide sequence ID" value="NZ_JAQIFT010000040.1"/>
</dbReference>
<proteinExistence type="predicted"/>
<dbReference type="EMBL" id="JAQIFT010000040">
    <property type="protein sequence ID" value="MDA3731594.1"/>
    <property type="molecule type" value="Genomic_DNA"/>
</dbReference>
<name>A0AA42DME7_9FIRM</name>
<evidence type="ECO:0000313" key="1">
    <source>
        <dbReference type="EMBL" id="MDA3731594.1"/>
    </source>
</evidence>
<dbReference type="Proteomes" id="UP001169242">
    <property type="component" value="Unassembled WGS sequence"/>
</dbReference>
<keyword evidence="2" id="KW-1185">Reference proteome</keyword>
<reference evidence="1" key="1">
    <citation type="journal article" date="2023" name="Int. J. Syst. Evol. Microbiol.">
        <title>&lt;i&gt;Holtiella tumoricola&lt;/i&gt; gen. nov. sp. nov., isolated from a human clinical sample.</title>
        <authorList>
            <person name="Allen-Vercoe E."/>
            <person name="Daigneault M.C."/>
            <person name="Vancuren S.J."/>
            <person name="Cochrane K."/>
            <person name="O'Neal L.L."/>
            <person name="Sankaranarayanan K."/>
            <person name="Lawson P.A."/>
        </authorList>
    </citation>
    <scope>NUCLEOTIDE SEQUENCE</scope>
    <source>
        <strain evidence="1">CC70A</strain>
    </source>
</reference>
<organism evidence="1 2">
    <name type="scientific">Holtiella tumoricola</name>
    <dbReference type="NCBI Taxonomy" id="3018743"/>
    <lineage>
        <taxon>Bacteria</taxon>
        <taxon>Bacillati</taxon>
        <taxon>Bacillota</taxon>
        <taxon>Clostridia</taxon>
        <taxon>Lachnospirales</taxon>
        <taxon>Cellulosilyticaceae</taxon>
        <taxon>Holtiella</taxon>
    </lineage>
</organism>
<protein>
    <submittedName>
        <fullName evidence="1">Uncharacterized protein</fullName>
    </submittedName>
</protein>
<dbReference type="AlphaFoldDB" id="A0AA42DME7"/>
<comment type="caution">
    <text evidence="1">The sequence shown here is derived from an EMBL/GenBank/DDBJ whole genome shotgun (WGS) entry which is preliminary data.</text>
</comment>
<gene>
    <name evidence="1" type="ORF">PBV87_08915</name>
</gene>
<evidence type="ECO:0000313" key="2">
    <source>
        <dbReference type="Proteomes" id="UP001169242"/>
    </source>
</evidence>
<sequence length="133" mass="15121">MTFATQNNSLDTTIDTYYKTVRENQKQLLSILEKGYSNNTTQKSNDKLIGQLSIYSGNVDNFSNKLVHETINSSSEKEQNSKLQTLVVASDYLKFIKDQINEFLIAEDSLTQFSLLKDILQANSLLNQILAYL</sequence>
<accession>A0AA42DME7</accession>